<comment type="caution">
    <text evidence="1">The sequence shown here is derived from an EMBL/GenBank/DDBJ whole genome shotgun (WGS) entry which is preliminary data.</text>
</comment>
<name>A0A2H0TFV5_9BACT</name>
<accession>A0A2H0TFV5</accession>
<evidence type="ECO:0000313" key="1">
    <source>
        <dbReference type="EMBL" id="PIR70437.1"/>
    </source>
</evidence>
<dbReference type="EMBL" id="PFCN01000017">
    <property type="protein sequence ID" value="PIR70437.1"/>
    <property type="molecule type" value="Genomic_DNA"/>
</dbReference>
<sequence>MALTEKQKSRREKLREKVEKEIREHPQWCSPNCQTFLPEEYRKARLAFDYKAKAVQEDYDLCHAFR</sequence>
<dbReference type="Proteomes" id="UP000229383">
    <property type="component" value="Unassembled WGS sequence"/>
</dbReference>
<protein>
    <submittedName>
        <fullName evidence="1">Uncharacterized protein</fullName>
    </submittedName>
</protein>
<reference evidence="2" key="1">
    <citation type="submission" date="2017-09" db="EMBL/GenBank/DDBJ databases">
        <title>Depth-based differentiation of microbial function through sediment-hosted aquifers and enrichment of novel symbionts in the deep terrestrial subsurface.</title>
        <authorList>
            <person name="Probst A.J."/>
            <person name="Ladd B."/>
            <person name="Jarett J.K."/>
            <person name="Geller-Mcgrath D.E."/>
            <person name="Sieber C.M.K."/>
            <person name="Emerson J.B."/>
            <person name="Anantharaman K."/>
            <person name="Thomas B.C."/>
            <person name="Malmstrom R."/>
            <person name="Stieglmeier M."/>
            <person name="Klingl A."/>
            <person name="Woyke T."/>
            <person name="Ryan C.M."/>
            <person name="Banfield J.F."/>
        </authorList>
    </citation>
    <scope>NUCLEOTIDE SEQUENCE [LARGE SCALE GENOMIC DNA]</scope>
</reference>
<evidence type="ECO:0000313" key="2">
    <source>
        <dbReference type="Proteomes" id="UP000229383"/>
    </source>
</evidence>
<gene>
    <name evidence="1" type="ORF">COU46_01340</name>
</gene>
<dbReference type="AlphaFoldDB" id="A0A2H0TFV5"/>
<proteinExistence type="predicted"/>
<organism evidence="1 2">
    <name type="scientific">Candidatus Niyogibacteria bacterium CG10_big_fil_rev_8_21_14_0_10_42_19</name>
    <dbReference type="NCBI Taxonomy" id="1974725"/>
    <lineage>
        <taxon>Bacteria</taxon>
        <taxon>Candidatus Niyogiibacteriota</taxon>
    </lineage>
</organism>